<dbReference type="AlphaFoldDB" id="A0A918U087"/>
<reference evidence="2" key="2">
    <citation type="submission" date="2020-09" db="EMBL/GenBank/DDBJ databases">
        <authorList>
            <person name="Sun Q."/>
            <person name="Ohkuma M."/>
        </authorList>
    </citation>
    <scope>NUCLEOTIDE SEQUENCE</scope>
    <source>
        <strain evidence="2">JCM 4790</strain>
    </source>
</reference>
<proteinExistence type="predicted"/>
<feature type="chain" id="PRO_5037206287" description="Secreted protein" evidence="1">
    <location>
        <begin position="25"/>
        <end position="112"/>
    </location>
</feature>
<reference evidence="2" key="1">
    <citation type="journal article" date="2014" name="Int. J. Syst. Evol. Microbiol.">
        <title>Complete genome sequence of Corynebacterium casei LMG S-19264T (=DSM 44701T), isolated from a smear-ripened cheese.</title>
        <authorList>
            <consortium name="US DOE Joint Genome Institute (JGI-PGF)"/>
            <person name="Walter F."/>
            <person name="Albersmeier A."/>
            <person name="Kalinowski J."/>
            <person name="Ruckert C."/>
        </authorList>
    </citation>
    <scope>NUCLEOTIDE SEQUENCE</scope>
    <source>
        <strain evidence="2">JCM 4790</strain>
    </source>
</reference>
<dbReference type="EMBL" id="BMVU01000016">
    <property type="protein sequence ID" value="GGX78611.1"/>
    <property type="molecule type" value="Genomic_DNA"/>
</dbReference>
<gene>
    <name evidence="2" type="ORF">GCM10010358_36120</name>
</gene>
<dbReference type="Proteomes" id="UP000619244">
    <property type="component" value="Unassembled WGS sequence"/>
</dbReference>
<feature type="signal peptide" evidence="1">
    <location>
        <begin position="1"/>
        <end position="24"/>
    </location>
</feature>
<keyword evidence="3" id="KW-1185">Reference proteome</keyword>
<protein>
    <recommendedName>
        <fullName evidence="4">Secreted protein</fullName>
    </recommendedName>
</protein>
<dbReference type="RefSeq" id="WP_229919390.1">
    <property type="nucleotide sequence ID" value="NZ_BMVU01000016.1"/>
</dbReference>
<accession>A0A918U087</accession>
<sequence length="112" mass="12266">MRLFTRFVLVPVALALLVALPGDAASHPAGVRAPAPQPFGAACRTAVEGSRVTVYCHNPYPAPDRLRLHVECVRWWDIDSDGAPVTAGPAETVRLTARCWKEVQGAWITHRR</sequence>
<comment type="caution">
    <text evidence="2">The sequence shown here is derived from an EMBL/GenBank/DDBJ whole genome shotgun (WGS) entry which is preliminary data.</text>
</comment>
<name>A0A918U087_9ACTN</name>
<evidence type="ECO:0000313" key="3">
    <source>
        <dbReference type="Proteomes" id="UP000619244"/>
    </source>
</evidence>
<keyword evidence="1" id="KW-0732">Signal</keyword>
<evidence type="ECO:0000313" key="2">
    <source>
        <dbReference type="EMBL" id="GGX78611.1"/>
    </source>
</evidence>
<evidence type="ECO:0008006" key="4">
    <source>
        <dbReference type="Google" id="ProtNLM"/>
    </source>
</evidence>
<organism evidence="2 3">
    <name type="scientific">Streptomyces minutiscleroticus</name>
    <dbReference type="NCBI Taxonomy" id="68238"/>
    <lineage>
        <taxon>Bacteria</taxon>
        <taxon>Bacillati</taxon>
        <taxon>Actinomycetota</taxon>
        <taxon>Actinomycetes</taxon>
        <taxon>Kitasatosporales</taxon>
        <taxon>Streptomycetaceae</taxon>
        <taxon>Streptomyces</taxon>
    </lineage>
</organism>
<evidence type="ECO:0000256" key="1">
    <source>
        <dbReference type="SAM" id="SignalP"/>
    </source>
</evidence>